<gene>
    <name evidence="1" type="ORF">NIES592_00875</name>
</gene>
<sequence>MGFHQVTLEIGQSARPDLPQLYPNNLTNPVQKCPTWHKITPDLHHQKRLKWGFYGDSKPLKVLITKGFIYKCQEPDLNR</sequence>
<dbReference type="EMBL" id="MRCA01000001">
    <property type="protein sequence ID" value="OKH16255.1"/>
    <property type="molecule type" value="Genomic_DNA"/>
</dbReference>
<protein>
    <submittedName>
        <fullName evidence="1">Uncharacterized protein</fullName>
    </submittedName>
</protein>
<name>A0A1U7H4Q3_9CYAN</name>
<reference evidence="1 2" key="1">
    <citation type="submission" date="2016-11" db="EMBL/GenBank/DDBJ databases">
        <title>Draft Genome Sequences of Nine Cyanobacterial Strains from Diverse Habitats.</title>
        <authorList>
            <person name="Zhu T."/>
            <person name="Hou S."/>
            <person name="Lu X."/>
            <person name="Hess W.R."/>
        </authorList>
    </citation>
    <scope>NUCLEOTIDE SEQUENCE [LARGE SCALE GENOMIC DNA]</scope>
    <source>
        <strain evidence="1 2">NIES-592</strain>
    </source>
</reference>
<organism evidence="1 2">
    <name type="scientific">Fischerella major NIES-592</name>
    <dbReference type="NCBI Taxonomy" id="210994"/>
    <lineage>
        <taxon>Bacteria</taxon>
        <taxon>Bacillati</taxon>
        <taxon>Cyanobacteriota</taxon>
        <taxon>Cyanophyceae</taxon>
        <taxon>Nostocales</taxon>
        <taxon>Hapalosiphonaceae</taxon>
        <taxon>Fischerella</taxon>
    </lineage>
</organism>
<proteinExistence type="predicted"/>
<dbReference type="AlphaFoldDB" id="A0A1U7H4Q3"/>
<evidence type="ECO:0000313" key="1">
    <source>
        <dbReference type="EMBL" id="OKH16255.1"/>
    </source>
</evidence>
<accession>A0A1U7H4Q3</accession>
<dbReference type="Proteomes" id="UP000186391">
    <property type="component" value="Unassembled WGS sequence"/>
</dbReference>
<comment type="caution">
    <text evidence="1">The sequence shown here is derived from an EMBL/GenBank/DDBJ whole genome shotgun (WGS) entry which is preliminary data.</text>
</comment>
<keyword evidence="2" id="KW-1185">Reference proteome</keyword>
<evidence type="ECO:0000313" key="2">
    <source>
        <dbReference type="Proteomes" id="UP000186391"/>
    </source>
</evidence>